<organism evidence="3 4">
    <name type="scientific">Mycena venus</name>
    <dbReference type="NCBI Taxonomy" id="2733690"/>
    <lineage>
        <taxon>Eukaryota</taxon>
        <taxon>Fungi</taxon>
        <taxon>Dikarya</taxon>
        <taxon>Basidiomycota</taxon>
        <taxon>Agaricomycotina</taxon>
        <taxon>Agaricomycetes</taxon>
        <taxon>Agaricomycetidae</taxon>
        <taxon>Agaricales</taxon>
        <taxon>Marasmiineae</taxon>
        <taxon>Mycenaceae</taxon>
        <taxon>Mycena</taxon>
    </lineage>
</organism>
<feature type="transmembrane region" description="Helical" evidence="1">
    <location>
        <begin position="210"/>
        <end position="230"/>
    </location>
</feature>
<dbReference type="EMBL" id="JACAZI010000009">
    <property type="protein sequence ID" value="KAF7352010.1"/>
    <property type="molecule type" value="Genomic_DNA"/>
</dbReference>
<name>A0A8H6Y5F3_9AGAR</name>
<keyword evidence="1" id="KW-0472">Membrane</keyword>
<evidence type="ECO:0000313" key="3">
    <source>
        <dbReference type="EMBL" id="KAF7352010.1"/>
    </source>
</evidence>
<reference evidence="3" key="1">
    <citation type="submission" date="2020-05" db="EMBL/GenBank/DDBJ databases">
        <title>Mycena genomes resolve the evolution of fungal bioluminescence.</title>
        <authorList>
            <person name="Tsai I.J."/>
        </authorList>
    </citation>
    <scope>NUCLEOTIDE SEQUENCE</scope>
    <source>
        <strain evidence="3">CCC161011</strain>
    </source>
</reference>
<proteinExistence type="predicted"/>
<feature type="transmembrane region" description="Helical" evidence="1">
    <location>
        <begin position="183"/>
        <end position="204"/>
    </location>
</feature>
<keyword evidence="1" id="KW-1133">Transmembrane helix</keyword>
<evidence type="ECO:0000256" key="1">
    <source>
        <dbReference type="SAM" id="Phobius"/>
    </source>
</evidence>
<accession>A0A8H6Y5F3</accession>
<protein>
    <recommendedName>
        <fullName evidence="2">DUF6535 domain-containing protein</fullName>
    </recommendedName>
</protein>
<evidence type="ECO:0000259" key="2">
    <source>
        <dbReference type="Pfam" id="PF20153"/>
    </source>
</evidence>
<feature type="domain" description="DUF6535" evidence="2">
    <location>
        <begin position="62"/>
        <end position="111"/>
    </location>
</feature>
<dbReference type="Pfam" id="PF20153">
    <property type="entry name" value="DUF6535"/>
    <property type="match status" value="2"/>
</dbReference>
<sequence>MESSSEQLEGQSPTDNEKLIQAFQACFSDLLRAQDQQAEKLYQAVESLRPKIPVSDKKTNFWTAYKTLADEHDKEFQQRYSTDLDTSLIFAGLFSAVASAFIIQIQPEIQHRGTPVSILVAQNLLYISLGSTLLAALLAVLGKQWLMYYLAAGERGTLEARGLERQRKFDGLRKWKFETIMQTFPLLLQFGLFLFAAGLCVYLWTIHLSLAIVALGLTLLGTAAYITLLVSATVSPDSPFQTPLAPIAARMFPRALRLPDYTTTFSQASDSTKPGKTQ</sequence>
<feature type="domain" description="DUF6535" evidence="2">
    <location>
        <begin position="119"/>
        <end position="205"/>
    </location>
</feature>
<gene>
    <name evidence="3" type="ORF">MVEN_01163200</name>
</gene>
<dbReference type="InterPro" id="IPR045338">
    <property type="entry name" value="DUF6535"/>
</dbReference>
<feature type="transmembrane region" description="Helical" evidence="1">
    <location>
        <begin position="84"/>
        <end position="103"/>
    </location>
</feature>
<evidence type="ECO:0000313" key="4">
    <source>
        <dbReference type="Proteomes" id="UP000620124"/>
    </source>
</evidence>
<dbReference type="AlphaFoldDB" id="A0A8H6Y5F3"/>
<feature type="transmembrane region" description="Helical" evidence="1">
    <location>
        <begin position="123"/>
        <end position="141"/>
    </location>
</feature>
<comment type="caution">
    <text evidence="3">The sequence shown here is derived from an EMBL/GenBank/DDBJ whole genome shotgun (WGS) entry which is preliminary data.</text>
</comment>
<keyword evidence="4" id="KW-1185">Reference proteome</keyword>
<keyword evidence="1" id="KW-0812">Transmembrane</keyword>
<dbReference type="OrthoDB" id="2973685at2759"/>
<dbReference type="Proteomes" id="UP000620124">
    <property type="component" value="Unassembled WGS sequence"/>
</dbReference>